<gene>
    <name evidence="2" type="ORF">MM59RIKEN_23140</name>
</gene>
<accession>A0A810QEH3</accession>
<keyword evidence="3" id="KW-1185">Reference proteome</keyword>
<evidence type="ECO:0000259" key="1">
    <source>
        <dbReference type="Pfam" id="PF01966"/>
    </source>
</evidence>
<dbReference type="Gene3D" id="1.10.3210.10">
    <property type="entry name" value="Hypothetical protein af1432"/>
    <property type="match status" value="1"/>
</dbReference>
<dbReference type="KEGG" id="pfaa:MM59RIKEN_23140"/>
<organism evidence="2 3">
    <name type="scientific">Pusillibacter faecalis</name>
    <dbReference type="NCBI Taxonomy" id="2714358"/>
    <lineage>
        <taxon>Bacteria</taxon>
        <taxon>Bacillati</taxon>
        <taxon>Bacillota</taxon>
        <taxon>Clostridia</taxon>
        <taxon>Eubacteriales</taxon>
        <taxon>Oscillospiraceae</taxon>
        <taxon>Pusillibacter</taxon>
    </lineage>
</organism>
<protein>
    <recommendedName>
        <fullName evidence="1">HD domain-containing protein</fullName>
    </recommendedName>
</protein>
<reference evidence="2" key="1">
    <citation type="submission" date="2020-09" db="EMBL/GenBank/DDBJ databases">
        <title>New species isolated from human feces.</title>
        <authorList>
            <person name="Kitahara M."/>
            <person name="Shigeno Y."/>
            <person name="Shime M."/>
            <person name="Matsumoto Y."/>
            <person name="Nakamura S."/>
            <person name="Motooka D."/>
            <person name="Fukuoka S."/>
            <person name="Nishikawa H."/>
            <person name="Benno Y."/>
        </authorList>
    </citation>
    <scope>NUCLEOTIDE SEQUENCE</scope>
    <source>
        <strain evidence="2">MM59</strain>
    </source>
</reference>
<dbReference type="SUPFAM" id="SSF109604">
    <property type="entry name" value="HD-domain/PDEase-like"/>
    <property type="match status" value="1"/>
</dbReference>
<dbReference type="InterPro" id="IPR003607">
    <property type="entry name" value="HD/PDEase_dom"/>
</dbReference>
<dbReference type="InterPro" id="IPR006674">
    <property type="entry name" value="HD_domain"/>
</dbReference>
<dbReference type="AlphaFoldDB" id="A0A810QEH3"/>
<sequence>MQKLTILKKVRGVMTRFEPLTEEFISAQSEDGLTYSELSAVLSSYGLDIRKVVHDPTRQIFNTYYADYDQGKYAAIFLQRQYIQDTGQAELRALTKYGGICPELAAGEWKSFYLKCVPMVMLIYDFQRRYRDIPREQVFSIWHDIYKRIDYANDMWPPEVLEYVFQYAPPTPLPRPDADGRITIYRGMGTQSLPPERAISWSSHPGNALWFANRSGQGTRIAVAHVKSEQIIAYFPGYSMENEVVVLPGTISDYGYEDMIPAAKETVPQILAPTLAEFQYYGKQARLLGYQEEALFQVHGLKHILRVLLLSLIYIHNAGDPLSEADRQILIYFSLLHDIGRTTDDRDDSHGEQSVALIRKKGIRLRGIRLSRKEYRIAELVITHHCHDDITGVAAIMSEPGLSRKEKERVIHLYYICKDMDGLDRVRFNGLDYRMLRTAYAKRLPLVAGCLLEEDILAALDMEIPES</sequence>
<dbReference type="CDD" id="cd00077">
    <property type="entry name" value="HDc"/>
    <property type="match status" value="1"/>
</dbReference>
<feature type="domain" description="HD" evidence="1">
    <location>
        <begin position="301"/>
        <end position="425"/>
    </location>
</feature>
<dbReference type="Pfam" id="PF01966">
    <property type="entry name" value="HD"/>
    <property type="match status" value="1"/>
</dbReference>
<evidence type="ECO:0000313" key="3">
    <source>
        <dbReference type="Proteomes" id="UP000679848"/>
    </source>
</evidence>
<evidence type="ECO:0000313" key="2">
    <source>
        <dbReference type="EMBL" id="BCK84995.1"/>
    </source>
</evidence>
<proteinExistence type="predicted"/>
<dbReference type="EMBL" id="AP023420">
    <property type="protein sequence ID" value="BCK84995.1"/>
    <property type="molecule type" value="Genomic_DNA"/>
</dbReference>
<name>A0A810QEH3_9FIRM</name>
<dbReference type="Proteomes" id="UP000679848">
    <property type="component" value="Chromosome"/>
</dbReference>